<dbReference type="Pfam" id="PF03062">
    <property type="entry name" value="MBOAT"/>
    <property type="match status" value="1"/>
</dbReference>
<evidence type="ECO:0000313" key="10">
    <source>
        <dbReference type="Proteomes" id="UP001438008"/>
    </source>
</evidence>
<name>A0ABV1FLP3_9FIRM</name>
<comment type="similarity">
    <text evidence="2 7">Belongs to the membrane-bound acyltransferase family.</text>
</comment>
<proteinExistence type="inferred from homology"/>
<feature type="transmembrane region" description="Helical" evidence="8">
    <location>
        <begin position="147"/>
        <end position="169"/>
    </location>
</feature>
<dbReference type="InterPro" id="IPR024194">
    <property type="entry name" value="Ac/AlaTfrase_AlgI/DltB"/>
</dbReference>
<keyword evidence="7" id="KW-0012">Acyltransferase</keyword>
<protein>
    <submittedName>
        <fullName evidence="9">MBOAT family protein</fullName>
    </submittedName>
</protein>
<evidence type="ECO:0000313" key="9">
    <source>
        <dbReference type="EMBL" id="MEQ2473956.1"/>
    </source>
</evidence>
<dbReference type="PANTHER" id="PTHR13285">
    <property type="entry name" value="ACYLTRANSFERASE"/>
    <property type="match status" value="1"/>
</dbReference>
<dbReference type="PIRSF" id="PIRSF016636">
    <property type="entry name" value="AlgI_DltB"/>
    <property type="match status" value="1"/>
</dbReference>
<dbReference type="RefSeq" id="WP_349165461.1">
    <property type="nucleotide sequence ID" value="NZ_JBBMFE010000021.1"/>
</dbReference>
<evidence type="ECO:0000256" key="6">
    <source>
        <dbReference type="ARBA" id="ARBA00023136"/>
    </source>
</evidence>
<feature type="transmembrane region" description="Helical" evidence="8">
    <location>
        <begin position="397"/>
        <end position="421"/>
    </location>
</feature>
<dbReference type="Proteomes" id="UP001438008">
    <property type="component" value="Unassembled WGS sequence"/>
</dbReference>
<keyword evidence="4 8" id="KW-0812">Transmembrane</keyword>
<evidence type="ECO:0000256" key="3">
    <source>
        <dbReference type="ARBA" id="ARBA00022475"/>
    </source>
</evidence>
<evidence type="ECO:0000256" key="4">
    <source>
        <dbReference type="ARBA" id="ARBA00022692"/>
    </source>
</evidence>
<organism evidence="9 10">
    <name type="scientific">Laedolimicola intestinihominis</name>
    <dbReference type="NCBI Taxonomy" id="3133166"/>
    <lineage>
        <taxon>Bacteria</taxon>
        <taxon>Bacillati</taxon>
        <taxon>Bacillota</taxon>
        <taxon>Clostridia</taxon>
        <taxon>Lachnospirales</taxon>
        <taxon>Lachnospiraceae</taxon>
        <taxon>Laedolimicola</taxon>
    </lineage>
</organism>
<evidence type="ECO:0000256" key="8">
    <source>
        <dbReference type="SAM" id="Phobius"/>
    </source>
</evidence>
<feature type="transmembrane region" description="Helical" evidence="8">
    <location>
        <begin position="433"/>
        <end position="451"/>
    </location>
</feature>
<evidence type="ECO:0000256" key="7">
    <source>
        <dbReference type="PIRNR" id="PIRNR016636"/>
    </source>
</evidence>
<dbReference type="PIRSF" id="PIRSF500217">
    <property type="entry name" value="AlgI"/>
    <property type="match status" value="1"/>
</dbReference>
<accession>A0ABV1FLP3</accession>
<comment type="subcellular location">
    <subcellularLocation>
        <location evidence="1">Cell membrane</location>
        <topology evidence="1">Multi-pass membrane protein</topology>
    </subcellularLocation>
</comment>
<dbReference type="InterPro" id="IPR004299">
    <property type="entry name" value="MBOAT_fam"/>
</dbReference>
<dbReference type="EMBL" id="JBBMFE010000021">
    <property type="protein sequence ID" value="MEQ2473956.1"/>
    <property type="molecule type" value="Genomic_DNA"/>
</dbReference>
<dbReference type="InterPro" id="IPR028362">
    <property type="entry name" value="AlgI"/>
</dbReference>
<feature type="transmembrane region" description="Helical" evidence="8">
    <location>
        <begin position="354"/>
        <end position="377"/>
    </location>
</feature>
<feature type="transmembrane region" description="Helical" evidence="8">
    <location>
        <begin position="118"/>
        <end position="135"/>
    </location>
</feature>
<feature type="transmembrane region" description="Helical" evidence="8">
    <location>
        <begin position="324"/>
        <end position="342"/>
    </location>
</feature>
<dbReference type="PANTHER" id="PTHR13285:SF18">
    <property type="entry name" value="PROTEIN-CYSTEINE N-PALMITOYLTRANSFERASE RASP"/>
    <property type="match status" value="1"/>
</dbReference>
<feature type="transmembrane region" description="Helical" evidence="8">
    <location>
        <begin position="77"/>
        <end position="98"/>
    </location>
</feature>
<evidence type="ECO:0000256" key="5">
    <source>
        <dbReference type="ARBA" id="ARBA00022989"/>
    </source>
</evidence>
<feature type="transmembrane region" description="Helical" evidence="8">
    <location>
        <begin position="213"/>
        <end position="237"/>
    </location>
</feature>
<keyword evidence="3 7" id="KW-1003">Cell membrane</keyword>
<dbReference type="InterPro" id="IPR051085">
    <property type="entry name" value="MB_O-acyltransferase"/>
</dbReference>
<gene>
    <name evidence="9" type="ORF">WMO29_15905</name>
</gene>
<keyword evidence="7" id="KW-0808">Transferase</keyword>
<evidence type="ECO:0000256" key="1">
    <source>
        <dbReference type="ARBA" id="ARBA00004651"/>
    </source>
</evidence>
<keyword evidence="5 8" id="KW-1133">Transmembrane helix</keyword>
<reference evidence="9 10" key="1">
    <citation type="submission" date="2024-03" db="EMBL/GenBank/DDBJ databases">
        <title>Human intestinal bacterial collection.</title>
        <authorList>
            <person name="Pauvert C."/>
            <person name="Hitch T.C.A."/>
            <person name="Clavel T."/>
        </authorList>
    </citation>
    <scope>NUCLEOTIDE SEQUENCE [LARGE SCALE GENOMIC DNA]</scope>
    <source>
        <strain evidence="9 10">CLA-AA-H132</strain>
    </source>
</reference>
<feature type="transmembrane region" description="Helical" evidence="8">
    <location>
        <begin position="34"/>
        <end position="56"/>
    </location>
</feature>
<comment type="caution">
    <text evidence="9">The sequence shown here is derived from an EMBL/GenBank/DDBJ whole genome shotgun (WGS) entry which is preliminary data.</text>
</comment>
<evidence type="ECO:0000256" key="2">
    <source>
        <dbReference type="ARBA" id="ARBA00010323"/>
    </source>
</evidence>
<keyword evidence="6 7" id="KW-0472">Membrane</keyword>
<sequence>MVFSSIVFLFAFLPPVLAVYYLAPVKLRNLVLLVASLIFYAWGEPVYIGLMGYSILWNYVMGLDIARFKEKGKSGKWSLALGVAVNLLILGFFKYYGFLAENLEALLPVKLPELTPRLPIGLSFYTFQSISYLADVYRGKAKRQTNLISFGLYISMFPQLVAGPIVQYADVDAQFQKREMSPEKFGNGVRYFISGLSKKVLLANNLGVIFQEITALSGLSVLSAWLGVLAYTLQIYFDFSGYSDMAIGLGKMLGFEFRPNFNYPYCAKSITDFWRRWHMSLSSWFREYVYIPLGGNRVKAGRHMFNLLVVWMLTGLWHGASWNFVVWGLYYGILLIFEKYVLKGKIEQWPVLRRVYTLFLVMTGWVFFFSPSLTAAGQYLTALFGRGAAGLADAAGLYYLTTGLVLFILAALFSTPLPFGIWRKLQENDWWDGLILVGYLALFLLAVAYLIRDTYNPFLYFRF</sequence>
<keyword evidence="10" id="KW-1185">Reference proteome</keyword>